<dbReference type="AlphaFoldDB" id="A0AA88E028"/>
<keyword evidence="3" id="KW-1185">Reference proteome</keyword>
<accession>A0AA88E028</accession>
<dbReference type="EMBL" id="BTGU01000223">
    <property type="protein sequence ID" value="GMN65274.1"/>
    <property type="molecule type" value="Genomic_DNA"/>
</dbReference>
<name>A0AA88E028_FICCA</name>
<feature type="region of interest" description="Disordered" evidence="1">
    <location>
        <begin position="70"/>
        <end position="136"/>
    </location>
</feature>
<protein>
    <submittedName>
        <fullName evidence="2">Uncharacterized protein</fullName>
    </submittedName>
</protein>
<sequence length="154" mass="16976">MSYQPIMRMDFGLVHGLSWTGLAAPTTPWLRATVSNLLDMLDARLWRYGIADCEIWVGHRHRATRLQQKFAKGGDGSKSHLGGQVPPQLSRVPFNPPVAGVAHTQEEQSSPAEPPARVQLEDSRSHEPAASVTGAELVRRKSSLQKVVVTKFDD</sequence>
<organism evidence="2 3">
    <name type="scientific">Ficus carica</name>
    <name type="common">Common fig</name>
    <dbReference type="NCBI Taxonomy" id="3494"/>
    <lineage>
        <taxon>Eukaryota</taxon>
        <taxon>Viridiplantae</taxon>
        <taxon>Streptophyta</taxon>
        <taxon>Embryophyta</taxon>
        <taxon>Tracheophyta</taxon>
        <taxon>Spermatophyta</taxon>
        <taxon>Magnoliopsida</taxon>
        <taxon>eudicotyledons</taxon>
        <taxon>Gunneridae</taxon>
        <taxon>Pentapetalae</taxon>
        <taxon>rosids</taxon>
        <taxon>fabids</taxon>
        <taxon>Rosales</taxon>
        <taxon>Moraceae</taxon>
        <taxon>Ficeae</taxon>
        <taxon>Ficus</taxon>
    </lineage>
</organism>
<reference evidence="2" key="1">
    <citation type="submission" date="2023-07" db="EMBL/GenBank/DDBJ databases">
        <title>draft genome sequence of fig (Ficus carica).</title>
        <authorList>
            <person name="Takahashi T."/>
            <person name="Nishimura K."/>
        </authorList>
    </citation>
    <scope>NUCLEOTIDE SEQUENCE</scope>
</reference>
<proteinExistence type="predicted"/>
<evidence type="ECO:0000313" key="2">
    <source>
        <dbReference type="EMBL" id="GMN65274.1"/>
    </source>
</evidence>
<evidence type="ECO:0000313" key="3">
    <source>
        <dbReference type="Proteomes" id="UP001187192"/>
    </source>
</evidence>
<dbReference type="Proteomes" id="UP001187192">
    <property type="component" value="Unassembled WGS sequence"/>
</dbReference>
<evidence type="ECO:0000256" key="1">
    <source>
        <dbReference type="SAM" id="MobiDB-lite"/>
    </source>
</evidence>
<comment type="caution">
    <text evidence="2">The sequence shown here is derived from an EMBL/GenBank/DDBJ whole genome shotgun (WGS) entry which is preliminary data.</text>
</comment>
<gene>
    <name evidence="2" type="ORF">TIFTF001_034338</name>
</gene>